<evidence type="ECO:0000313" key="2">
    <source>
        <dbReference type="Proteomes" id="UP001139887"/>
    </source>
</evidence>
<dbReference type="GO" id="GO:0016787">
    <property type="term" value="F:hydrolase activity"/>
    <property type="evidence" value="ECO:0007669"/>
    <property type="project" value="InterPro"/>
</dbReference>
<dbReference type="OrthoDB" id="10264956at2759"/>
<dbReference type="SUPFAM" id="SSF54197">
    <property type="entry name" value="HIT-like"/>
    <property type="match status" value="1"/>
</dbReference>
<proteinExistence type="predicted"/>
<organism evidence="1 2">
    <name type="scientific">Coemansia brasiliensis</name>
    <dbReference type="NCBI Taxonomy" id="2650707"/>
    <lineage>
        <taxon>Eukaryota</taxon>
        <taxon>Fungi</taxon>
        <taxon>Fungi incertae sedis</taxon>
        <taxon>Zoopagomycota</taxon>
        <taxon>Kickxellomycotina</taxon>
        <taxon>Kickxellomycetes</taxon>
        <taxon>Kickxellales</taxon>
        <taxon>Kickxellaceae</taxon>
        <taxon>Coemansia</taxon>
    </lineage>
</organism>
<dbReference type="Gene3D" id="3.30.428.10">
    <property type="entry name" value="HIT-like"/>
    <property type="match status" value="1"/>
</dbReference>
<dbReference type="Proteomes" id="UP001139887">
    <property type="component" value="Unassembled WGS sequence"/>
</dbReference>
<comment type="caution">
    <text evidence="1">The sequence shown here is derived from an EMBL/GenBank/DDBJ whole genome shotgun (WGS) entry which is preliminary data.</text>
</comment>
<dbReference type="Pfam" id="PF11969">
    <property type="entry name" value="DcpS_C"/>
    <property type="match status" value="1"/>
</dbReference>
<dbReference type="GO" id="GO:0000290">
    <property type="term" value="P:deadenylation-dependent decapping of nuclear-transcribed mRNA"/>
    <property type="evidence" value="ECO:0007669"/>
    <property type="project" value="InterPro"/>
</dbReference>
<dbReference type="GO" id="GO:0000932">
    <property type="term" value="C:P-body"/>
    <property type="evidence" value="ECO:0007669"/>
    <property type="project" value="TreeGrafter"/>
</dbReference>
<dbReference type="InterPro" id="IPR036265">
    <property type="entry name" value="HIT-like_sf"/>
</dbReference>
<evidence type="ECO:0008006" key="3">
    <source>
        <dbReference type="Google" id="ProtNLM"/>
    </source>
</evidence>
<dbReference type="PANTHER" id="PTHR12978">
    <property type="entry name" value="HISTIDINE TRIAD HIT PROTEIN MEMBER"/>
    <property type="match status" value="1"/>
</dbReference>
<protein>
    <recommendedName>
        <fullName evidence="3">HIT-like protein</fullName>
    </recommendedName>
</protein>
<dbReference type="GO" id="GO:0005634">
    <property type="term" value="C:nucleus"/>
    <property type="evidence" value="ECO:0007669"/>
    <property type="project" value="TreeGrafter"/>
</dbReference>
<name>A0A9W8IBP2_9FUNG</name>
<dbReference type="PROSITE" id="PS00892">
    <property type="entry name" value="HIT_1"/>
    <property type="match status" value="1"/>
</dbReference>
<dbReference type="PANTHER" id="PTHR12978:SF0">
    <property type="entry name" value="M7GPPPX DIPHOSPHATASE"/>
    <property type="match status" value="1"/>
</dbReference>
<dbReference type="InterPro" id="IPR008594">
    <property type="entry name" value="DcpS/DCS2"/>
</dbReference>
<reference evidence="1" key="1">
    <citation type="submission" date="2022-07" db="EMBL/GenBank/DDBJ databases">
        <title>Phylogenomic reconstructions and comparative analyses of Kickxellomycotina fungi.</title>
        <authorList>
            <person name="Reynolds N.K."/>
            <person name="Stajich J.E."/>
            <person name="Barry K."/>
            <person name="Grigoriev I.V."/>
            <person name="Crous P."/>
            <person name="Smith M.E."/>
        </authorList>
    </citation>
    <scope>NUCLEOTIDE SEQUENCE</scope>
    <source>
        <strain evidence="1">NRRL 1566</strain>
    </source>
</reference>
<dbReference type="AlphaFoldDB" id="A0A9W8IBP2"/>
<evidence type="ECO:0000313" key="1">
    <source>
        <dbReference type="EMBL" id="KAJ2845682.1"/>
    </source>
</evidence>
<dbReference type="EMBL" id="JANBUW010000737">
    <property type="protein sequence ID" value="KAJ2845682.1"/>
    <property type="molecule type" value="Genomic_DNA"/>
</dbReference>
<dbReference type="InterPro" id="IPR019808">
    <property type="entry name" value="Histidine_triad_CS"/>
</dbReference>
<sequence>NIRDKAKIAAQKYHVSYDKLRLYIHYQPSYYHLHIHITNVDLEGRGIAADRAHLLDTVISNIEDISADYYQRVTLAYALGSDTELWSHLQSRSQS</sequence>
<accession>A0A9W8IBP2</accession>
<gene>
    <name evidence="1" type="ORF">IWW36_004681</name>
</gene>
<keyword evidence="2" id="KW-1185">Reference proteome</keyword>
<dbReference type="GO" id="GO:0000340">
    <property type="term" value="F:RNA 7-methylguanosine cap binding"/>
    <property type="evidence" value="ECO:0007669"/>
    <property type="project" value="TreeGrafter"/>
</dbReference>
<feature type="non-terminal residue" evidence="1">
    <location>
        <position position="1"/>
    </location>
</feature>